<dbReference type="PANTHER" id="PTHR28612:SF1">
    <property type="entry name" value="SERINE PALMITOYLTRANSFERASE SMALL SUBUNIT B"/>
    <property type="match status" value="1"/>
</dbReference>
<evidence type="ECO:0000256" key="15">
    <source>
        <dbReference type="SAM" id="Phobius"/>
    </source>
</evidence>
<gene>
    <name evidence="16" type="ORF">Dbus_chr3Rg1147</name>
</gene>
<feature type="transmembrane region" description="Helical" evidence="15">
    <location>
        <begin position="31"/>
        <end position="51"/>
    </location>
</feature>
<keyword evidence="17" id="KW-1185">Reference proteome</keyword>
<dbReference type="GO" id="GO:0006665">
    <property type="term" value="P:sphingolipid metabolic process"/>
    <property type="evidence" value="ECO:0007669"/>
    <property type="project" value="UniProtKB-KW"/>
</dbReference>
<dbReference type="Proteomes" id="UP000494163">
    <property type="component" value="Chromosome 3R"/>
</dbReference>
<proteinExistence type="inferred from homology"/>
<name>A0A0M4EQ59_DROBS</name>
<evidence type="ECO:0000256" key="11">
    <source>
        <dbReference type="ARBA" id="ARBA00041982"/>
    </source>
</evidence>
<evidence type="ECO:0000256" key="14">
    <source>
        <dbReference type="ARBA" id="ARBA00046416"/>
    </source>
</evidence>
<keyword evidence="8 15" id="KW-0472">Membrane</keyword>
<sequence>MVNLKHSAAYLYRQYELATCINMFEPWEKKLINGFVLIMLTLVIFSSCVYLPSYMGSLLEVITPTSWPSSQPAGTGFMSQKMRSI</sequence>
<evidence type="ECO:0000256" key="5">
    <source>
        <dbReference type="ARBA" id="ARBA00022919"/>
    </source>
</evidence>
<comment type="subcellular location">
    <subcellularLocation>
        <location evidence="1">Endoplasmic reticulum membrane</location>
        <topology evidence="1">Multi-pass membrane protein</topology>
    </subcellularLocation>
</comment>
<keyword evidence="5" id="KW-0746">Sphingolipid metabolism</keyword>
<evidence type="ECO:0000256" key="13">
    <source>
        <dbReference type="ARBA" id="ARBA00045772"/>
    </source>
</evidence>
<evidence type="ECO:0000256" key="6">
    <source>
        <dbReference type="ARBA" id="ARBA00022989"/>
    </source>
</evidence>
<keyword evidence="3 15" id="KW-0812">Transmembrane</keyword>
<keyword evidence="6 15" id="KW-1133">Transmembrane helix</keyword>
<comment type="subunit">
    <text evidence="14">Component of the serine palmitoyltransferase (SPT) complex, which is composed of SPTLC1, SPTLC2 or SPTLC3 and SPTSSA or SPTSSB. The heterodimer consisting of SPTLC1 and SPTLC2/SPTLC3 forms the catalytic core of the enzyme, while SPTSSA or SPTSSB subunits determine substrate specificity. SPT also interacts with ORMDL proteins, especially ORMDL3, which negatively regulate SPT activity in the presence of ceramides.</text>
</comment>
<evidence type="ECO:0000256" key="12">
    <source>
        <dbReference type="ARBA" id="ARBA00042334"/>
    </source>
</evidence>
<evidence type="ECO:0000256" key="9">
    <source>
        <dbReference type="ARBA" id="ARBA00038059"/>
    </source>
</evidence>
<dbReference type="PANTHER" id="PTHR28612">
    <property type="entry name" value="SERINE PALMITOYLTRANSFERASE SMALL SUBUNIT B"/>
    <property type="match status" value="1"/>
</dbReference>
<protein>
    <recommendedName>
        <fullName evidence="10">Serine palmitoyltransferase small subunit B</fullName>
    </recommendedName>
    <alternativeName>
        <fullName evidence="12">Protein ADMP</fullName>
    </alternativeName>
    <alternativeName>
        <fullName evidence="11">Small subunit of serine palmitoyltransferase B</fullName>
    </alternativeName>
</protein>
<keyword evidence="7" id="KW-0443">Lipid metabolism</keyword>
<dbReference type="InterPro" id="IPR024512">
    <property type="entry name" value="Ser_palmitoyltrfase_ssu-like"/>
</dbReference>
<comment type="pathway">
    <text evidence="2">Lipid metabolism.</text>
</comment>
<evidence type="ECO:0000256" key="4">
    <source>
        <dbReference type="ARBA" id="ARBA00022824"/>
    </source>
</evidence>
<dbReference type="EMBL" id="CP012526">
    <property type="protein sequence ID" value="ALC46397.1"/>
    <property type="molecule type" value="Genomic_DNA"/>
</dbReference>
<reference evidence="16 17" key="1">
    <citation type="submission" date="2015-08" db="EMBL/GenBank/DDBJ databases">
        <title>Ancestral chromatin configuration constrains chromatin evolution on differentiating sex chromosomes in Drosophila.</title>
        <authorList>
            <person name="Zhou Q."/>
            <person name="Bachtrog D."/>
        </authorList>
    </citation>
    <scope>NUCLEOTIDE SEQUENCE [LARGE SCALE GENOMIC DNA]</scope>
    <source>
        <tissue evidence="16">Whole larvae</tissue>
    </source>
</reference>
<evidence type="ECO:0000313" key="17">
    <source>
        <dbReference type="Proteomes" id="UP000494163"/>
    </source>
</evidence>
<comment type="function">
    <text evidence="13">Component of the serine palmitoyltransferase multisubunit enzyme (SPT) that catalyzes the initial and rate-limiting step in sphingolipid biosynthesis by condensing L-serine and activated acyl-CoA (most commonly palmitoyl-CoA) to form long-chain bases. The SPT complex is composed of SPTLC1, SPTLC2 or SPTLC3 and SPTSSA or SPTSSB. Within this complex, the heterodimer consisting of SPTLC1 and SPTLC2/SPTLC3 forms the catalytic core. Within the SPT complex, SPTSSB stimulates the catalytic activity and plays a role in substrate specificity. SPT complexes with this subunit showing a preference for longer acyl-CoAs. The SPTLC1-SPTLC2-SPTSSB complex shows a strong preference for C18-CoA substrate, while the SPTLC1-SPTLC3-SPTSSB isozyme displays an ability to use a broader range of acyl-CoAs, without apparent preference.</text>
</comment>
<evidence type="ECO:0000256" key="10">
    <source>
        <dbReference type="ARBA" id="ARBA00041140"/>
    </source>
</evidence>
<dbReference type="AlphaFoldDB" id="A0A0M4EQ59"/>
<dbReference type="GO" id="GO:0005789">
    <property type="term" value="C:endoplasmic reticulum membrane"/>
    <property type="evidence" value="ECO:0007669"/>
    <property type="project" value="UniProtKB-SubCell"/>
</dbReference>
<evidence type="ECO:0000256" key="7">
    <source>
        <dbReference type="ARBA" id="ARBA00023098"/>
    </source>
</evidence>
<evidence type="ECO:0000256" key="8">
    <source>
        <dbReference type="ARBA" id="ARBA00023136"/>
    </source>
</evidence>
<accession>A0A0M4EQ59</accession>
<dbReference type="STRING" id="30019.A0A0M4EQ59"/>
<dbReference type="OrthoDB" id="202672at2759"/>
<keyword evidence="4" id="KW-0256">Endoplasmic reticulum</keyword>
<organism evidence="16 17">
    <name type="scientific">Drosophila busckii</name>
    <name type="common">Fruit fly</name>
    <dbReference type="NCBI Taxonomy" id="30019"/>
    <lineage>
        <taxon>Eukaryota</taxon>
        <taxon>Metazoa</taxon>
        <taxon>Ecdysozoa</taxon>
        <taxon>Arthropoda</taxon>
        <taxon>Hexapoda</taxon>
        <taxon>Insecta</taxon>
        <taxon>Pterygota</taxon>
        <taxon>Neoptera</taxon>
        <taxon>Endopterygota</taxon>
        <taxon>Diptera</taxon>
        <taxon>Brachycera</taxon>
        <taxon>Muscomorpha</taxon>
        <taxon>Ephydroidea</taxon>
        <taxon>Drosophilidae</taxon>
        <taxon>Drosophila</taxon>
    </lineage>
</organism>
<comment type="similarity">
    <text evidence="9">Belongs to the SPTSS family. SPTSSB subfamily.</text>
</comment>
<evidence type="ECO:0000256" key="1">
    <source>
        <dbReference type="ARBA" id="ARBA00004477"/>
    </source>
</evidence>
<evidence type="ECO:0000313" key="16">
    <source>
        <dbReference type="EMBL" id="ALC46397.1"/>
    </source>
</evidence>
<evidence type="ECO:0000256" key="3">
    <source>
        <dbReference type="ARBA" id="ARBA00022692"/>
    </source>
</evidence>
<dbReference type="OMA" id="FMYLPDY"/>
<evidence type="ECO:0000256" key="2">
    <source>
        <dbReference type="ARBA" id="ARBA00005189"/>
    </source>
</evidence>
<dbReference type="Pfam" id="PF11779">
    <property type="entry name" value="SPT_ssu-like"/>
    <property type="match status" value="1"/>
</dbReference>